<keyword evidence="1" id="KW-0812">Transmembrane</keyword>
<dbReference type="AlphaFoldDB" id="A0A7W3T0Z0"/>
<gene>
    <name evidence="3" type="ORF">FOE67_05000</name>
</gene>
<keyword evidence="4" id="KW-1185">Reference proteome</keyword>
<sequence length="236" mass="24470">MWYALWFLLVTGHLALPWAMRAFARGGGRLRWADPLRRRAVDLYGTITIALAAAAVAGMVAAPGEVTAGFPGVLPSVPSTTGMPWSLGPALVWVGVGAVIGVLIPSLAARAAGRPRHRTRGLPPRALRISACAAAEEVIWRLVATGALIHAGMSPVVAAAVCVPAFASLHVPRHGRRVLVYQLAFGAVLALTAALGGVLAAAVCHAAHNLRLAGTTAVRPRPRPTAPVRLPSSGTW</sequence>
<dbReference type="Proteomes" id="UP000530234">
    <property type="component" value="Unassembled WGS sequence"/>
</dbReference>
<evidence type="ECO:0000259" key="2">
    <source>
        <dbReference type="Pfam" id="PF02517"/>
    </source>
</evidence>
<keyword evidence="1" id="KW-0472">Membrane</keyword>
<dbReference type="RefSeq" id="WP_182660833.1">
    <property type="nucleotide sequence ID" value="NZ_VKHS01000062.1"/>
</dbReference>
<evidence type="ECO:0000313" key="4">
    <source>
        <dbReference type="Proteomes" id="UP000530234"/>
    </source>
</evidence>
<dbReference type="GO" id="GO:0004175">
    <property type="term" value="F:endopeptidase activity"/>
    <property type="evidence" value="ECO:0007669"/>
    <property type="project" value="UniProtKB-ARBA"/>
</dbReference>
<dbReference type="EMBL" id="VKHS01000062">
    <property type="protein sequence ID" value="MBB0228886.1"/>
    <property type="molecule type" value="Genomic_DNA"/>
</dbReference>
<dbReference type="GO" id="GO:0006508">
    <property type="term" value="P:proteolysis"/>
    <property type="evidence" value="ECO:0007669"/>
    <property type="project" value="UniProtKB-KW"/>
</dbReference>
<organism evidence="3 4">
    <name type="scientific">Streptomyces calidiresistens</name>
    <dbReference type="NCBI Taxonomy" id="1485586"/>
    <lineage>
        <taxon>Bacteria</taxon>
        <taxon>Bacillati</taxon>
        <taxon>Actinomycetota</taxon>
        <taxon>Actinomycetes</taxon>
        <taxon>Kitasatosporales</taxon>
        <taxon>Streptomycetaceae</taxon>
        <taxon>Streptomyces</taxon>
    </lineage>
</organism>
<evidence type="ECO:0000313" key="3">
    <source>
        <dbReference type="EMBL" id="MBB0228886.1"/>
    </source>
</evidence>
<feature type="transmembrane region" description="Helical" evidence="1">
    <location>
        <begin position="6"/>
        <end position="23"/>
    </location>
</feature>
<feature type="domain" description="CAAX prenyl protease 2/Lysostaphin resistance protein A-like" evidence="2">
    <location>
        <begin position="133"/>
        <end position="210"/>
    </location>
</feature>
<name>A0A7W3T0Z0_9ACTN</name>
<keyword evidence="3" id="KW-0378">Hydrolase</keyword>
<proteinExistence type="predicted"/>
<keyword evidence="1" id="KW-1133">Transmembrane helix</keyword>
<dbReference type="Pfam" id="PF02517">
    <property type="entry name" value="Rce1-like"/>
    <property type="match status" value="1"/>
</dbReference>
<feature type="transmembrane region" description="Helical" evidence="1">
    <location>
        <begin position="82"/>
        <end position="104"/>
    </location>
</feature>
<feature type="transmembrane region" description="Helical" evidence="1">
    <location>
        <begin position="43"/>
        <end position="62"/>
    </location>
</feature>
<feature type="transmembrane region" description="Helical" evidence="1">
    <location>
        <begin position="149"/>
        <end position="167"/>
    </location>
</feature>
<comment type="caution">
    <text evidence="3">The sequence shown here is derived from an EMBL/GenBank/DDBJ whole genome shotgun (WGS) entry which is preliminary data.</text>
</comment>
<keyword evidence="3" id="KW-0645">Protease</keyword>
<feature type="transmembrane region" description="Helical" evidence="1">
    <location>
        <begin position="179"/>
        <end position="203"/>
    </location>
</feature>
<protein>
    <submittedName>
        <fullName evidence="3">CPBP family intramembrane metalloprotease</fullName>
    </submittedName>
</protein>
<dbReference type="GO" id="GO:0080120">
    <property type="term" value="P:CAAX-box protein maturation"/>
    <property type="evidence" value="ECO:0007669"/>
    <property type="project" value="UniProtKB-ARBA"/>
</dbReference>
<reference evidence="4" key="1">
    <citation type="submission" date="2019-10" db="EMBL/GenBank/DDBJ databases">
        <title>Streptomyces sp. nov., a novel actinobacterium isolated from alkaline environment.</title>
        <authorList>
            <person name="Golinska P."/>
        </authorList>
    </citation>
    <scope>NUCLEOTIDE SEQUENCE [LARGE SCALE GENOMIC DNA]</scope>
    <source>
        <strain evidence="4">DSM 42108</strain>
    </source>
</reference>
<dbReference type="InterPro" id="IPR003675">
    <property type="entry name" value="Rce1/LyrA-like_dom"/>
</dbReference>
<evidence type="ECO:0000256" key="1">
    <source>
        <dbReference type="SAM" id="Phobius"/>
    </source>
</evidence>
<accession>A0A7W3T0Z0</accession>
<dbReference type="GO" id="GO:0008237">
    <property type="term" value="F:metallopeptidase activity"/>
    <property type="evidence" value="ECO:0007669"/>
    <property type="project" value="UniProtKB-KW"/>
</dbReference>
<keyword evidence="3" id="KW-0482">Metalloprotease</keyword>